<accession>L0RWK9</accession>
<reference evidence="4" key="1">
    <citation type="journal article" date="2013" name="Genome Announc.">
        <title>First genome sequence of a syntrophic acetate-oxidizing bacterium, Tepidanaerobacter acetatoxydans strain Re1.</title>
        <authorList>
            <person name="Manzoor S."/>
            <person name="Bongcam-Rudloff E."/>
            <person name="Schnurer A."/>
            <person name="Muller B."/>
        </authorList>
    </citation>
    <scope>NUCLEOTIDE SEQUENCE [LARGE SCALE GENOMIC DNA]</scope>
    <source>
        <strain evidence="4">Re1</strain>
    </source>
</reference>
<dbReference type="RefSeq" id="WP_013777641.1">
    <property type="nucleotide sequence ID" value="NC_015519.1"/>
</dbReference>
<gene>
    <name evidence="3" type="ordered locus">TEPIRE1_0573</name>
</gene>
<evidence type="ECO:0000256" key="1">
    <source>
        <dbReference type="SAM" id="Phobius"/>
    </source>
</evidence>
<dbReference type="PATRIC" id="fig|1209989.3.peg.614"/>
<evidence type="ECO:0000256" key="2">
    <source>
        <dbReference type="SAM" id="SignalP"/>
    </source>
</evidence>
<sequence>MKKIIALLLTMTMIFTFTTPAFAASESNALEGVQVSSFIDGEGKTNTVHISSSQIGTAHVDYYIDGVLINTADVTLLEINSAGVDSINKSSSVRIVYNDIANAVSRSYIEPLSNYLSYSHTTTESPKSISSYSYQGRINYNTYYDSFGNQYNDKLSIYQETGSTTYEYETVNAAQGAVASIVIGVIAAALTVICPALSVVSTNLLYAAAYAAGTTIVGGIVQGAIAKQYYVRTTNYNVKARDVSTSRENIYDAKRYQVALSGGGYSSEYYYEGYLPWRTNAVAYWMFCDFWAYTYPGVSSYS</sequence>
<dbReference type="Proteomes" id="UP000010802">
    <property type="component" value="Chromosome"/>
</dbReference>
<feature type="transmembrane region" description="Helical" evidence="1">
    <location>
        <begin position="204"/>
        <end position="225"/>
    </location>
</feature>
<evidence type="ECO:0000313" key="3">
    <source>
        <dbReference type="EMBL" id="CCP25261.1"/>
    </source>
</evidence>
<dbReference type="KEGG" id="tep:TepRe1_0523"/>
<feature type="chain" id="PRO_5003318103" evidence="2">
    <location>
        <begin position="24"/>
        <end position="302"/>
    </location>
</feature>
<protein>
    <submittedName>
        <fullName evidence="3">Uncharacterized protein</fullName>
    </submittedName>
</protein>
<keyword evidence="4" id="KW-1185">Reference proteome</keyword>
<accession>F4LVE3</accession>
<dbReference type="HOGENOM" id="CLU_921119_0_0_9"/>
<feature type="signal peptide" evidence="2">
    <location>
        <begin position="1"/>
        <end position="23"/>
    </location>
</feature>
<feature type="transmembrane region" description="Helical" evidence="1">
    <location>
        <begin position="177"/>
        <end position="197"/>
    </location>
</feature>
<keyword evidence="1" id="KW-1133">Transmembrane helix</keyword>
<evidence type="ECO:0000313" key="4">
    <source>
        <dbReference type="Proteomes" id="UP000010802"/>
    </source>
</evidence>
<keyword evidence="1" id="KW-0472">Membrane</keyword>
<dbReference type="KEGG" id="tae:TepiRe1_0573"/>
<dbReference type="AlphaFoldDB" id="F4LVE3"/>
<name>F4LVE3_TEPAE</name>
<dbReference type="EMBL" id="HF563609">
    <property type="protein sequence ID" value="CCP25261.1"/>
    <property type="molecule type" value="Genomic_DNA"/>
</dbReference>
<proteinExistence type="predicted"/>
<organism evidence="3 4">
    <name type="scientific">Tepidanaerobacter acetatoxydans (strain DSM 21804 / JCM 16047 / Re1)</name>
    <dbReference type="NCBI Taxonomy" id="1209989"/>
    <lineage>
        <taxon>Bacteria</taxon>
        <taxon>Bacillati</taxon>
        <taxon>Bacillota</taxon>
        <taxon>Clostridia</taxon>
        <taxon>Thermosediminibacterales</taxon>
        <taxon>Tepidanaerobacteraceae</taxon>
        <taxon>Tepidanaerobacter</taxon>
    </lineage>
</organism>
<keyword evidence="2" id="KW-0732">Signal</keyword>
<keyword evidence="1" id="KW-0812">Transmembrane</keyword>